<evidence type="ECO:0008006" key="3">
    <source>
        <dbReference type="Google" id="ProtNLM"/>
    </source>
</evidence>
<sequence>MPPRPDGAALATAGPLLGVSRLGFPGQLLGADLTVALPG</sequence>
<evidence type="ECO:0000313" key="2">
    <source>
        <dbReference type="Proteomes" id="UP001500460"/>
    </source>
</evidence>
<evidence type="ECO:0000313" key="1">
    <source>
        <dbReference type="EMBL" id="GAA2428254.1"/>
    </source>
</evidence>
<accession>A0ABN3JH95</accession>
<dbReference type="Proteomes" id="UP001500460">
    <property type="component" value="Unassembled WGS sequence"/>
</dbReference>
<proteinExistence type="predicted"/>
<protein>
    <recommendedName>
        <fullName evidence="3">Secreted protein</fullName>
    </recommendedName>
</protein>
<name>A0ABN3JH95_9ACTN</name>
<gene>
    <name evidence="1" type="ORF">GCM10010421_14980</name>
</gene>
<keyword evidence="2" id="KW-1185">Reference proteome</keyword>
<comment type="caution">
    <text evidence="1">The sequence shown here is derived from an EMBL/GenBank/DDBJ whole genome shotgun (WGS) entry which is preliminary data.</text>
</comment>
<dbReference type="EMBL" id="BAAATK010000007">
    <property type="protein sequence ID" value="GAA2428254.1"/>
    <property type="molecule type" value="Genomic_DNA"/>
</dbReference>
<reference evidence="1 2" key="1">
    <citation type="journal article" date="2019" name="Int. J. Syst. Evol. Microbiol.">
        <title>The Global Catalogue of Microorganisms (GCM) 10K type strain sequencing project: providing services to taxonomists for standard genome sequencing and annotation.</title>
        <authorList>
            <consortium name="The Broad Institute Genomics Platform"/>
            <consortium name="The Broad Institute Genome Sequencing Center for Infectious Disease"/>
            <person name="Wu L."/>
            <person name="Ma J."/>
        </authorList>
    </citation>
    <scope>NUCLEOTIDE SEQUENCE [LARGE SCALE GENOMIC DNA]</scope>
    <source>
        <strain evidence="1 2">JCM 6922</strain>
    </source>
</reference>
<organism evidence="1 2">
    <name type="scientific">Streptomyces glaucus</name>
    <dbReference type="NCBI Taxonomy" id="284029"/>
    <lineage>
        <taxon>Bacteria</taxon>
        <taxon>Bacillati</taxon>
        <taxon>Actinomycetota</taxon>
        <taxon>Actinomycetes</taxon>
        <taxon>Kitasatosporales</taxon>
        <taxon>Streptomycetaceae</taxon>
        <taxon>Streptomyces</taxon>
    </lineage>
</organism>